<dbReference type="Pfam" id="PF00891">
    <property type="entry name" value="Methyltransf_2"/>
    <property type="match status" value="1"/>
</dbReference>
<accession>A0AA48RDS7</accession>
<dbReference type="Gene3D" id="3.40.50.150">
    <property type="entry name" value="Vaccinia Virus protein VP39"/>
    <property type="match status" value="1"/>
</dbReference>
<dbReference type="InterPro" id="IPR029063">
    <property type="entry name" value="SAM-dependent_MTases_sf"/>
</dbReference>
<evidence type="ECO:0000259" key="5">
    <source>
        <dbReference type="Pfam" id="PF00891"/>
    </source>
</evidence>
<evidence type="ECO:0000256" key="1">
    <source>
        <dbReference type="ARBA" id="ARBA00022603"/>
    </source>
</evidence>
<dbReference type="GO" id="GO:0008171">
    <property type="term" value="F:O-methyltransferase activity"/>
    <property type="evidence" value="ECO:0007669"/>
    <property type="project" value="InterPro"/>
</dbReference>
<dbReference type="CDD" id="cd02440">
    <property type="entry name" value="AdoMet_MTases"/>
    <property type="match status" value="1"/>
</dbReference>
<evidence type="ECO:0000313" key="7">
    <source>
        <dbReference type="EMBL" id="CAJ1004330.1"/>
    </source>
</evidence>
<evidence type="ECO:0000256" key="3">
    <source>
        <dbReference type="ARBA" id="ARBA00022691"/>
    </source>
</evidence>
<dbReference type="InterPro" id="IPR001077">
    <property type="entry name" value="COMT_C"/>
</dbReference>
<keyword evidence="1 7" id="KW-0489">Methyltransferase</keyword>
<reference evidence="7" key="1">
    <citation type="submission" date="2023-07" db="EMBL/GenBank/DDBJ databases">
        <authorList>
            <person name="Ivanov I."/>
            <person name="Teneva D."/>
            <person name="Stoikov I."/>
        </authorList>
    </citation>
    <scope>NUCLEOTIDE SEQUENCE</scope>
    <source>
        <strain evidence="7">4475</strain>
    </source>
</reference>
<name>A0AA48RDS7_9BACL</name>
<protein>
    <submittedName>
        <fullName evidence="7">Methyltransferase</fullName>
    </submittedName>
</protein>
<dbReference type="SUPFAM" id="SSF53335">
    <property type="entry name" value="S-adenosyl-L-methionine-dependent methyltransferases"/>
    <property type="match status" value="1"/>
</dbReference>
<dbReference type="PANTHER" id="PTHR43712:SF2">
    <property type="entry name" value="O-METHYLTRANSFERASE CICE"/>
    <property type="match status" value="1"/>
</dbReference>
<keyword evidence="8" id="KW-1185">Reference proteome</keyword>
<dbReference type="PANTHER" id="PTHR43712">
    <property type="entry name" value="PUTATIVE (AFU_ORTHOLOGUE AFUA_4G14580)-RELATED"/>
    <property type="match status" value="1"/>
</dbReference>
<evidence type="ECO:0000313" key="8">
    <source>
        <dbReference type="Proteomes" id="UP001189619"/>
    </source>
</evidence>
<feature type="active site" description="Proton acceptor" evidence="4">
    <location>
        <position position="252"/>
    </location>
</feature>
<dbReference type="Proteomes" id="UP001189619">
    <property type="component" value="Chromosome"/>
</dbReference>
<dbReference type="InterPro" id="IPR036390">
    <property type="entry name" value="WH_DNA-bd_sf"/>
</dbReference>
<dbReference type="InterPro" id="IPR016461">
    <property type="entry name" value="COMT-like"/>
</dbReference>
<keyword evidence="3" id="KW-0949">S-adenosyl-L-methionine</keyword>
<evidence type="ECO:0000256" key="2">
    <source>
        <dbReference type="ARBA" id="ARBA00022679"/>
    </source>
</evidence>
<dbReference type="AlphaFoldDB" id="A0AA48RDS7"/>
<organism evidence="7 8">
    <name type="scientific">Brevibacillus aydinogluensis</name>
    <dbReference type="NCBI Taxonomy" id="927786"/>
    <lineage>
        <taxon>Bacteria</taxon>
        <taxon>Bacillati</taxon>
        <taxon>Bacillota</taxon>
        <taxon>Bacilli</taxon>
        <taxon>Bacillales</taxon>
        <taxon>Paenibacillaceae</taxon>
        <taxon>Brevibacillus</taxon>
    </lineage>
</organism>
<keyword evidence="2" id="KW-0808">Transferase</keyword>
<dbReference type="RefSeq" id="WP_171566145.1">
    <property type="nucleotide sequence ID" value="NZ_JAUSVZ010000035.1"/>
</dbReference>
<dbReference type="PIRSF" id="PIRSF005739">
    <property type="entry name" value="O-mtase"/>
    <property type="match status" value="1"/>
</dbReference>
<dbReference type="EMBL" id="OY569118">
    <property type="protein sequence ID" value="CAJ1004330.1"/>
    <property type="molecule type" value="Genomic_DNA"/>
</dbReference>
<dbReference type="InterPro" id="IPR012967">
    <property type="entry name" value="COMT_dimerisation"/>
</dbReference>
<dbReference type="KEGG" id="bayd:BSPP4475_18730"/>
<dbReference type="GO" id="GO:0046983">
    <property type="term" value="F:protein dimerization activity"/>
    <property type="evidence" value="ECO:0007669"/>
    <property type="project" value="InterPro"/>
</dbReference>
<feature type="domain" description="O-methyltransferase dimerisation" evidence="6">
    <location>
        <begin position="18"/>
        <end position="93"/>
    </location>
</feature>
<dbReference type="InterPro" id="IPR036388">
    <property type="entry name" value="WH-like_DNA-bd_sf"/>
</dbReference>
<proteinExistence type="predicted"/>
<dbReference type="SUPFAM" id="SSF46785">
    <property type="entry name" value="Winged helix' DNA-binding domain"/>
    <property type="match status" value="1"/>
</dbReference>
<dbReference type="Pfam" id="PF08100">
    <property type="entry name" value="Dimerisation"/>
    <property type="match status" value="1"/>
</dbReference>
<evidence type="ECO:0000256" key="4">
    <source>
        <dbReference type="PIRSR" id="PIRSR005739-1"/>
    </source>
</evidence>
<dbReference type="GO" id="GO:0032259">
    <property type="term" value="P:methylation"/>
    <property type="evidence" value="ECO:0007669"/>
    <property type="project" value="UniProtKB-KW"/>
</dbReference>
<dbReference type="PROSITE" id="PS51683">
    <property type="entry name" value="SAM_OMT_II"/>
    <property type="match status" value="1"/>
</dbReference>
<feature type="domain" description="O-methyltransferase C-terminal" evidence="5">
    <location>
        <begin position="116"/>
        <end position="323"/>
    </location>
</feature>
<sequence length="342" mass="37664">MQNEKKSQLQQALADRVMEWITGGWVQQAIYVAAKLGIADLLADGPKNVGELAEATETHAPSLHRILRALCGIGLFREEGEQRFALGPLGSYLQSGANSLRGMAIMMGEKWHRDAWSNIMYTVKTGKSAFQDVHGMGVFAYLERHPDAGEQFNQAMSDMSNRMASALVRAYDFSPYDKVIDVGGGHGRLMTAILNAYPGLKGAIYDVPAVIEGTRRHIAEAGLADRCACIGGSFFESVPAGGDLYMMKNIIHDWNDEEAVAIFRNCRRAIREDGKLLVIEMVVPANNQPHPSMLIDLEMMIMATGKERTEAEFRTLFRKAGFELQRIIPTSAAVSMLEAVPV</sequence>
<evidence type="ECO:0000259" key="6">
    <source>
        <dbReference type="Pfam" id="PF08100"/>
    </source>
</evidence>
<gene>
    <name evidence="7" type="ORF">BSPP4475_18730</name>
</gene>
<dbReference type="Gene3D" id="1.10.10.10">
    <property type="entry name" value="Winged helix-like DNA-binding domain superfamily/Winged helix DNA-binding domain"/>
    <property type="match status" value="1"/>
</dbReference>